<evidence type="ECO:0000313" key="2">
    <source>
        <dbReference type="EMBL" id="TLK28952.1"/>
    </source>
</evidence>
<dbReference type="Proteomes" id="UP000536909">
    <property type="component" value="Unassembled WGS sequence"/>
</dbReference>
<evidence type="ECO:0000313" key="4">
    <source>
        <dbReference type="Proteomes" id="UP000536909"/>
    </source>
</evidence>
<accession>A0AAJ5F5F3</accession>
<organism evidence="2 3">
    <name type="scientific">Deinococcus metallilatus</name>
    <dbReference type="NCBI Taxonomy" id="1211322"/>
    <lineage>
        <taxon>Bacteria</taxon>
        <taxon>Thermotogati</taxon>
        <taxon>Deinococcota</taxon>
        <taxon>Deinococci</taxon>
        <taxon>Deinococcales</taxon>
        <taxon>Deinococcaceae</taxon>
        <taxon>Deinococcus</taxon>
    </lineage>
</organism>
<dbReference type="InterPro" id="IPR046038">
    <property type="entry name" value="DUF5996"/>
</dbReference>
<dbReference type="EMBL" id="JACHFV010000005">
    <property type="protein sequence ID" value="MBB5294861.1"/>
    <property type="molecule type" value="Genomic_DNA"/>
</dbReference>
<dbReference type="RefSeq" id="WP_129119754.1">
    <property type="nucleotide sequence ID" value="NZ_BSUI01000017.1"/>
</dbReference>
<name>A0AAJ5F5F3_9DEIO</name>
<keyword evidence="4" id="KW-1185">Reference proteome</keyword>
<evidence type="ECO:0000313" key="3">
    <source>
        <dbReference type="Proteomes" id="UP000308000"/>
    </source>
</evidence>
<dbReference type="AlphaFoldDB" id="A0AAJ5F5F3"/>
<sequence>MTTEQAHSWPELNYQEDQETIEVIHLLSQMLGKVRLALCPRMNQYWQVALNVGLYGLTTGPVQAQHTQFQITLDLVHSRLVIQTQDGRQRDIALRRQSMADYFAQFTQSLRELELHVYLWPQPQEIENAVRFDQDHVQRNYDPDVAGRYFQVLGLVSKVLQRYRDEFQGKSSPVLYWWGGADLTVTRFSGRTAPAHPPSPLLAYKVIEDAYSHEECSAGFWAGGPDHKEAAFYAYHYPEPKGYPQWPVQPAEAKYDSTMGEFLLPYQAVRDSDQPEVLLMSFLHSTYEAAATLAHWNQAEFKYVPT</sequence>
<reference evidence="1 4" key="2">
    <citation type="submission" date="2020-08" db="EMBL/GenBank/DDBJ databases">
        <title>Genomic Encyclopedia of Type Strains, Phase IV (KMG-IV): sequencing the most valuable type-strain genomes for metagenomic binning, comparative biology and taxonomic classification.</title>
        <authorList>
            <person name="Goeker M."/>
        </authorList>
    </citation>
    <scope>NUCLEOTIDE SEQUENCE [LARGE SCALE GENOMIC DNA]</scope>
    <source>
        <strain evidence="1 4">DSM 105434</strain>
    </source>
</reference>
<dbReference type="EMBL" id="VBRC01000004">
    <property type="protein sequence ID" value="TLK28952.1"/>
    <property type="molecule type" value="Genomic_DNA"/>
</dbReference>
<protein>
    <submittedName>
        <fullName evidence="2">Uncharacterized protein</fullName>
    </submittedName>
</protein>
<comment type="caution">
    <text evidence="2">The sequence shown here is derived from an EMBL/GenBank/DDBJ whole genome shotgun (WGS) entry which is preliminary data.</text>
</comment>
<dbReference type="Pfam" id="PF19459">
    <property type="entry name" value="DUF5996"/>
    <property type="match status" value="1"/>
</dbReference>
<dbReference type="Proteomes" id="UP000308000">
    <property type="component" value="Unassembled WGS sequence"/>
</dbReference>
<evidence type="ECO:0000313" key="1">
    <source>
        <dbReference type="EMBL" id="MBB5294861.1"/>
    </source>
</evidence>
<reference evidence="2 3" key="1">
    <citation type="submission" date="2019-04" db="EMBL/GenBank/DDBJ databases">
        <title>Deinococcus metalilatus MA1002 mutant No.5.</title>
        <authorList>
            <person name="Park W."/>
            <person name="Park C."/>
        </authorList>
    </citation>
    <scope>NUCLEOTIDE SEQUENCE [LARGE SCALE GENOMIC DNA]</scope>
    <source>
        <strain evidence="2 3">MA1002-m5</strain>
    </source>
</reference>
<proteinExistence type="predicted"/>
<gene>
    <name evidence="2" type="ORF">FCS05_07250</name>
    <name evidence="1" type="ORF">HNQ10_001682</name>
</gene>